<organism evidence="1 2">
    <name type="scientific">Pleurodeles waltl</name>
    <name type="common">Iberian ribbed newt</name>
    <dbReference type="NCBI Taxonomy" id="8319"/>
    <lineage>
        <taxon>Eukaryota</taxon>
        <taxon>Metazoa</taxon>
        <taxon>Chordata</taxon>
        <taxon>Craniata</taxon>
        <taxon>Vertebrata</taxon>
        <taxon>Euteleostomi</taxon>
        <taxon>Amphibia</taxon>
        <taxon>Batrachia</taxon>
        <taxon>Caudata</taxon>
        <taxon>Salamandroidea</taxon>
        <taxon>Salamandridae</taxon>
        <taxon>Pleurodelinae</taxon>
        <taxon>Pleurodeles</taxon>
    </lineage>
</organism>
<protein>
    <submittedName>
        <fullName evidence="1">Uncharacterized protein</fullName>
    </submittedName>
</protein>
<keyword evidence="2" id="KW-1185">Reference proteome</keyword>
<accession>A0AAV7NTL2</accession>
<dbReference type="Proteomes" id="UP001066276">
    <property type="component" value="Chromosome 8"/>
</dbReference>
<gene>
    <name evidence="1" type="ORF">NDU88_007437</name>
</gene>
<dbReference type="AlphaFoldDB" id="A0AAV7NTL2"/>
<evidence type="ECO:0000313" key="2">
    <source>
        <dbReference type="Proteomes" id="UP001066276"/>
    </source>
</evidence>
<evidence type="ECO:0000313" key="1">
    <source>
        <dbReference type="EMBL" id="KAJ1119251.1"/>
    </source>
</evidence>
<name>A0AAV7NTL2_PLEWA</name>
<comment type="caution">
    <text evidence="1">The sequence shown here is derived from an EMBL/GenBank/DDBJ whole genome shotgun (WGS) entry which is preliminary data.</text>
</comment>
<feature type="non-terminal residue" evidence="1">
    <location>
        <position position="57"/>
    </location>
</feature>
<dbReference type="EMBL" id="JANPWB010000012">
    <property type="protein sequence ID" value="KAJ1119251.1"/>
    <property type="molecule type" value="Genomic_DNA"/>
</dbReference>
<proteinExistence type="predicted"/>
<reference evidence="1" key="1">
    <citation type="journal article" date="2022" name="bioRxiv">
        <title>Sequencing and chromosome-scale assembly of the giantPleurodeles waltlgenome.</title>
        <authorList>
            <person name="Brown T."/>
            <person name="Elewa A."/>
            <person name="Iarovenko S."/>
            <person name="Subramanian E."/>
            <person name="Araus A.J."/>
            <person name="Petzold A."/>
            <person name="Susuki M."/>
            <person name="Suzuki K.-i.T."/>
            <person name="Hayashi T."/>
            <person name="Toyoda A."/>
            <person name="Oliveira C."/>
            <person name="Osipova E."/>
            <person name="Leigh N.D."/>
            <person name="Simon A."/>
            <person name="Yun M.H."/>
        </authorList>
    </citation>
    <scope>NUCLEOTIDE SEQUENCE</scope>
    <source>
        <strain evidence="1">20211129_DDA</strain>
        <tissue evidence="1">Liver</tissue>
    </source>
</reference>
<sequence>MKVQNGCLWLEEAVGFTTTKGGRKFFFVQKMSHGVLEDAELFPWQNTANKPCYLQES</sequence>